<comment type="similarity">
    <text evidence="3">Belongs to the RPAP3 family.</text>
</comment>
<feature type="repeat" description="TPR" evidence="5">
    <location>
        <begin position="76"/>
        <end position="109"/>
    </location>
</feature>
<feature type="region of interest" description="Disordered" evidence="6">
    <location>
        <begin position="39"/>
        <end position="68"/>
    </location>
</feature>
<dbReference type="OrthoDB" id="420195at2759"/>
<name>F4PML9_CACFS</name>
<accession>F4PML9</accession>
<dbReference type="PANTHER" id="PTHR46423:SF1">
    <property type="entry name" value="RNA POLYMERASE II-ASSOCIATED PROTEIN 3"/>
    <property type="match status" value="1"/>
</dbReference>
<evidence type="ECO:0000256" key="6">
    <source>
        <dbReference type="SAM" id="MobiDB-lite"/>
    </source>
</evidence>
<dbReference type="InterPro" id="IPR025986">
    <property type="entry name" value="RPAP3-like_C"/>
</dbReference>
<dbReference type="InterPro" id="IPR011990">
    <property type="entry name" value="TPR-like_helical_dom_sf"/>
</dbReference>
<evidence type="ECO:0000256" key="4">
    <source>
        <dbReference type="ARBA" id="ARBA00040133"/>
    </source>
</evidence>
<dbReference type="GeneID" id="14874858"/>
<dbReference type="PROSITE" id="PS50005">
    <property type="entry name" value="TPR"/>
    <property type="match status" value="1"/>
</dbReference>
<dbReference type="Pfam" id="PF13877">
    <property type="entry name" value="RPAP3_C"/>
    <property type="match status" value="1"/>
</dbReference>
<sequence length="408" mass="46390">MDKDNNNTFNSKPVQEYLTKLKKWQQDINKIDQQLSNKNATTASSMIGSKPATTSSTASSLSPSSSDPMFDNVSESLKYKDIGNKFFQQQKYKDAVEYYTLAIDLDPSSSILFSNRAIAYIKLKNFHQAEADCNRSINLDSTNVKAYHRRGLALKEQKRYRESLNDFIVVSKKDPANKEAQTEIKGLYELIKRQPPQPQQQESEKTPIQPTQLVQPVESVQPKIQIKQDVNNKMEIEPTTTTTQQQIKQDVNNKTDKKIEPQQQQPKIELVSDTTTSKSSTTTTISIDSTTKKPTTPSSTSSTSSLQDRLSRLANMKPVVPKQPPRNSFEFEKVYNSLQNDSQLFYEYFKLIDPARLSPLLNDVLSPTLMTSIINILEHHYLVNKEYQLIYNGSKVYPPLEYSHPSAS</sequence>
<keyword evidence="9" id="KW-1185">Reference proteome</keyword>
<keyword evidence="2 5" id="KW-0802">TPR repeat</keyword>
<organism evidence="8 9">
    <name type="scientific">Cavenderia fasciculata</name>
    <name type="common">Slime mold</name>
    <name type="synonym">Dictyostelium fasciculatum</name>
    <dbReference type="NCBI Taxonomy" id="261658"/>
    <lineage>
        <taxon>Eukaryota</taxon>
        <taxon>Amoebozoa</taxon>
        <taxon>Evosea</taxon>
        <taxon>Eumycetozoa</taxon>
        <taxon>Dictyostelia</taxon>
        <taxon>Acytosteliales</taxon>
        <taxon>Cavenderiaceae</taxon>
        <taxon>Cavenderia</taxon>
    </lineage>
</organism>
<dbReference type="RefSeq" id="XP_004360667.1">
    <property type="nucleotide sequence ID" value="XM_004360610.1"/>
</dbReference>
<gene>
    <name evidence="8" type="ORF">DFA_04946</name>
</gene>
<dbReference type="Gene3D" id="1.25.40.10">
    <property type="entry name" value="Tetratricopeptide repeat domain"/>
    <property type="match status" value="1"/>
</dbReference>
<dbReference type="SUPFAM" id="SSF48452">
    <property type="entry name" value="TPR-like"/>
    <property type="match status" value="1"/>
</dbReference>
<dbReference type="SMART" id="SM00028">
    <property type="entry name" value="TPR"/>
    <property type="match status" value="3"/>
</dbReference>
<keyword evidence="1" id="KW-0677">Repeat</keyword>
<dbReference type="Pfam" id="PF13414">
    <property type="entry name" value="TPR_11"/>
    <property type="match status" value="1"/>
</dbReference>
<evidence type="ECO:0000259" key="7">
    <source>
        <dbReference type="Pfam" id="PF13877"/>
    </source>
</evidence>
<evidence type="ECO:0000256" key="3">
    <source>
        <dbReference type="ARBA" id="ARBA00038275"/>
    </source>
</evidence>
<dbReference type="KEGG" id="dfa:DFA_04946"/>
<evidence type="ECO:0000256" key="2">
    <source>
        <dbReference type="ARBA" id="ARBA00022803"/>
    </source>
</evidence>
<dbReference type="InterPro" id="IPR019734">
    <property type="entry name" value="TPR_rpt"/>
</dbReference>
<feature type="region of interest" description="Disordered" evidence="6">
    <location>
        <begin position="194"/>
        <end position="308"/>
    </location>
</feature>
<feature type="compositionally biased region" description="Basic and acidic residues" evidence="6">
    <location>
        <begin position="251"/>
        <end position="260"/>
    </location>
</feature>
<dbReference type="AlphaFoldDB" id="F4PML9"/>
<protein>
    <recommendedName>
        <fullName evidence="4">RNA polymerase II-associated protein 3</fullName>
    </recommendedName>
</protein>
<dbReference type="STRING" id="1054147.F4PML9"/>
<evidence type="ECO:0000256" key="1">
    <source>
        <dbReference type="ARBA" id="ARBA00022737"/>
    </source>
</evidence>
<dbReference type="OMA" id="CVHMNTG"/>
<proteinExistence type="inferred from homology"/>
<evidence type="ECO:0000313" key="8">
    <source>
        <dbReference type="EMBL" id="EGG22816.1"/>
    </source>
</evidence>
<evidence type="ECO:0000256" key="5">
    <source>
        <dbReference type="PROSITE-ProRule" id="PRU00339"/>
    </source>
</evidence>
<dbReference type="GO" id="GO:0101031">
    <property type="term" value="C:protein folding chaperone complex"/>
    <property type="evidence" value="ECO:0007669"/>
    <property type="project" value="TreeGrafter"/>
</dbReference>
<dbReference type="InterPro" id="IPR051966">
    <property type="entry name" value="RPAP3"/>
</dbReference>
<feature type="compositionally biased region" description="Low complexity" evidence="6">
    <location>
        <begin position="261"/>
        <end position="305"/>
    </location>
</feature>
<reference evidence="9" key="1">
    <citation type="journal article" date="2011" name="Genome Res.">
        <title>Phylogeny-wide analysis of social amoeba genomes highlights ancient origins for complex intercellular communication.</title>
        <authorList>
            <person name="Heidel A.J."/>
            <person name="Lawal H.M."/>
            <person name="Felder M."/>
            <person name="Schilde C."/>
            <person name="Helps N.R."/>
            <person name="Tunggal B."/>
            <person name="Rivero F."/>
            <person name="John U."/>
            <person name="Schleicher M."/>
            <person name="Eichinger L."/>
            <person name="Platzer M."/>
            <person name="Noegel A.A."/>
            <person name="Schaap P."/>
            <person name="Gloeckner G."/>
        </authorList>
    </citation>
    <scope>NUCLEOTIDE SEQUENCE [LARGE SCALE GENOMIC DNA]</scope>
    <source>
        <strain evidence="9">SH3</strain>
    </source>
</reference>
<feature type="domain" description="RNA-polymerase II-associated protein 3-like C-terminal" evidence="7">
    <location>
        <begin position="324"/>
        <end position="390"/>
    </location>
</feature>
<dbReference type="Proteomes" id="UP000007797">
    <property type="component" value="Unassembled WGS sequence"/>
</dbReference>
<dbReference type="PANTHER" id="PTHR46423">
    <property type="entry name" value="RNA POLYMERASE II-ASSOCIATED PROTEIN 3"/>
    <property type="match status" value="1"/>
</dbReference>
<dbReference type="EMBL" id="GL883008">
    <property type="protein sequence ID" value="EGG22816.1"/>
    <property type="molecule type" value="Genomic_DNA"/>
</dbReference>
<evidence type="ECO:0000313" key="9">
    <source>
        <dbReference type="Proteomes" id="UP000007797"/>
    </source>
</evidence>
<feature type="compositionally biased region" description="Low complexity" evidence="6">
    <location>
        <begin position="49"/>
        <end position="66"/>
    </location>
</feature>